<reference evidence="1" key="1">
    <citation type="journal article" date="2023" name="Nat. Commun.">
        <title>Diploid and tetraploid genomes of Acorus and the evolution of monocots.</title>
        <authorList>
            <person name="Ma L."/>
            <person name="Liu K.W."/>
            <person name="Li Z."/>
            <person name="Hsiao Y.Y."/>
            <person name="Qi Y."/>
            <person name="Fu T."/>
            <person name="Tang G.D."/>
            <person name="Zhang D."/>
            <person name="Sun W.H."/>
            <person name="Liu D.K."/>
            <person name="Li Y."/>
            <person name="Chen G.Z."/>
            <person name="Liu X.D."/>
            <person name="Liao X.Y."/>
            <person name="Jiang Y.T."/>
            <person name="Yu X."/>
            <person name="Hao Y."/>
            <person name="Huang J."/>
            <person name="Zhao X.W."/>
            <person name="Ke S."/>
            <person name="Chen Y.Y."/>
            <person name="Wu W.L."/>
            <person name="Hsu J.L."/>
            <person name="Lin Y.F."/>
            <person name="Huang M.D."/>
            <person name="Li C.Y."/>
            <person name="Huang L."/>
            <person name="Wang Z.W."/>
            <person name="Zhao X."/>
            <person name="Zhong W.Y."/>
            <person name="Peng D.H."/>
            <person name="Ahmad S."/>
            <person name="Lan S."/>
            <person name="Zhang J.S."/>
            <person name="Tsai W.C."/>
            <person name="Van de Peer Y."/>
            <person name="Liu Z.J."/>
        </authorList>
    </citation>
    <scope>NUCLEOTIDE SEQUENCE</scope>
    <source>
        <strain evidence="1">CP</strain>
    </source>
</reference>
<protein>
    <submittedName>
        <fullName evidence="1">Uncharacterized protein</fullName>
    </submittedName>
</protein>
<evidence type="ECO:0000313" key="2">
    <source>
        <dbReference type="Proteomes" id="UP001180020"/>
    </source>
</evidence>
<proteinExistence type="predicted"/>
<reference evidence="1" key="2">
    <citation type="submission" date="2023-06" db="EMBL/GenBank/DDBJ databases">
        <authorList>
            <person name="Ma L."/>
            <person name="Liu K.-W."/>
            <person name="Li Z."/>
            <person name="Hsiao Y.-Y."/>
            <person name="Qi Y."/>
            <person name="Fu T."/>
            <person name="Tang G."/>
            <person name="Zhang D."/>
            <person name="Sun W.-H."/>
            <person name="Liu D.-K."/>
            <person name="Li Y."/>
            <person name="Chen G.-Z."/>
            <person name="Liu X.-D."/>
            <person name="Liao X.-Y."/>
            <person name="Jiang Y.-T."/>
            <person name="Yu X."/>
            <person name="Hao Y."/>
            <person name="Huang J."/>
            <person name="Zhao X.-W."/>
            <person name="Ke S."/>
            <person name="Chen Y.-Y."/>
            <person name="Wu W.-L."/>
            <person name="Hsu J.-L."/>
            <person name="Lin Y.-F."/>
            <person name="Huang M.-D."/>
            <person name="Li C.-Y."/>
            <person name="Huang L."/>
            <person name="Wang Z.-W."/>
            <person name="Zhao X."/>
            <person name="Zhong W.-Y."/>
            <person name="Peng D.-H."/>
            <person name="Ahmad S."/>
            <person name="Lan S."/>
            <person name="Zhang J.-S."/>
            <person name="Tsai W.-C."/>
            <person name="Van De Peer Y."/>
            <person name="Liu Z.-J."/>
        </authorList>
    </citation>
    <scope>NUCLEOTIDE SEQUENCE</scope>
    <source>
        <strain evidence="1">CP</strain>
        <tissue evidence="1">Leaves</tissue>
    </source>
</reference>
<sequence length="92" mass="10250">MVANDKCLRRCPIVFAVSTPSPPSPMISFLASLTPPSTLTTRPPLHTTMRINTTFIGIFLEKHETLIAEEVVRKVLHVSMLVGERVRFGEFA</sequence>
<dbReference type="AlphaFoldDB" id="A0AAV9CSV5"/>
<organism evidence="1 2">
    <name type="scientific">Acorus calamus</name>
    <name type="common">Sweet flag</name>
    <dbReference type="NCBI Taxonomy" id="4465"/>
    <lineage>
        <taxon>Eukaryota</taxon>
        <taxon>Viridiplantae</taxon>
        <taxon>Streptophyta</taxon>
        <taxon>Embryophyta</taxon>
        <taxon>Tracheophyta</taxon>
        <taxon>Spermatophyta</taxon>
        <taxon>Magnoliopsida</taxon>
        <taxon>Liliopsida</taxon>
        <taxon>Acoraceae</taxon>
        <taxon>Acorus</taxon>
    </lineage>
</organism>
<evidence type="ECO:0000313" key="1">
    <source>
        <dbReference type="EMBL" id="KAK1291262.1"/>
    </source>
</evidence>
<gene>
    <name evidence="1" type="ORF">QJS10_CPB17g02225</name>
</gene>
<dbReference type="Proteomes" id="UP001180020">
    <property type="component" value="Unassembled WGS sequence"/>
</dbReference>
<name>A0AAV9CSV5_ACOCL</name>
<accession>A0AAV9CSV5</accession>
<comment type="caution">
    <text evidence="1">The sequence shown here is derived from an EMBL/GenBank/DDBJ whole genome shotgun (WGS) entry which is preliminary data.</text>
</comment>
<keyword evidence="2" id="KW-1185">Reference proteome</keyword>
<dbReference type="EMBL" id="JAUJYO010000017">
    <property type="protein sequence ID" value="KAK1291262.1"/>
    <property type="molecule type" value="Genomic_DNA"/>
</dbReference>